<feature type="domain" description="Cadherin" evidence="14">
    <location>
        <begin position="1439"/>
        <end position="1545"/>
    </location>
</feature>
<keyword evidence="9" id="KW-0325">Glycoprotein</keyword>
<organism evidence="15 16">
    <name type="scientific">Lottia gigantea</name>
    <name type="common">Giant owl limpet</name>
    <dbReference type="NCBI Taxonomy" id="225164"/>
    <lineage>
        <taxon>Eukaryota</taxon>
        <taxon>Metazoa</taxon>
        <taxon>Spiralia</taxon>
        <taxon>Lophotrochozoa</taxon>
        <taxon>Mollusca</taxon>
        <taxon>Gastropoda</taxon>
        <taxon>Patellogastropoda</taxon>
        <taxon>Lottioidea</taxon>
        <taxon>Lottiidae</taxon>
        <taxon>Lottia</taxon>
    </lineage>
</organism>
<feature type="domain" description="Cadherin" evidence="14">
    <location>
        <begin position="1674"/>
        <end position="1747"/>
    </location>
</feature>
<evidence type="ECO:0000256" key="4">
    <source>
        <dbReference type="ARBA" id="ARBA00022801"/>
    </source>
</evidence>
<feature type="domain" description="Cadherin" evidence="14">
    <location>
        <begin position="734"/>
        <end position="819"/>
    </location>
</feature>
<feature type="binding site" evidence="11">
    <location>
        <position position="347"/>
    </location>
    <ligand>
        <name>Zn(2+)</name>
        <dbReference type="ChEBI" id="CHEBI:29105"/>
        <note>catalytic</note>
    </ligand>
</feature>
<dbReference type="Pfam" id="PF17771">
    <property type="entry name" value="ADAMTS_CR_2"/>
    <property type="match status" value="1"/>
</dbReference>
<feature type="binding site" evidence="11">
    <location>
        <position position="343"/>
    </location>
    <ligand>
        <name>Zn(2+)</name>
        <dbReference type="ChEBI" id="CHEBI:29105"/>
        <note>catalytic</note>
    </ligand>
</feature>
<feature type="signal peptide" evidence="12">
    <location>
        <begin position="1"/>
        <end position="19"/>
    </location>
</feature>
<dbReference type="SMART" id="SM00112">
    <property type="entry name" value="CA"/>
    <property type="match status" value="12"/>
</dbReference>
<keyword evidence="10" id="KW-0106">Calcium</keyword>
<feature type="domain" description="Peptidase M12B" evidence="13">
    <location>
        <begin position="179"/>
        <end position="397"/>
    </location>
</feature>
<keyword evidence="4" id="KW-0378">Hydrolase</keyword>
<keyword evidence="6" id="KW-0472">Membrane</keyword>
<keyword evidence="2" id="KW-0812">Transmembrane</keyword>
<keyword evidence="6" id="KW-1133">Transmembrane helix</keyword>
<dbReference type="Gene3D" id="2.60.40.60">
    <property type="entry name" value="Cadherins"/>
    <property type="match status" value="10"/>
</dbReference>
<dbReference type="Gene3D" id="3.40.390.10">
    <property type="entry name" value="Collagenase (Catalytic Domain)"/>
    <property type="match status" value="1"/>
</dbReference>
<evidence type="ECO:0000259" key="13">
    <source>
        <dbReference type="PROSITE" id="PS50215"/>
    </source>
</evidence>
<keyword evidence="8" id="KW-1015">Disulfide bond</keyword>
<dbReference type="PROSITE" id="PS50268">
    <property type="entry name" value="CADHERIN_2"/>
    <property type="match status" value="11"/>
</dbReference>
<feature type="domain" description="Cadherin" evidence="14">
    <location>
        <begin position="518"/>
        <end position="609"/>
    </location>
</feature>
<dbReference type="CDD" id="cd11304">
    <property type="entry name" value="Cadherin_repeat"/>
    <property type="match status" value="12"/>
</dbReference>
<feature type="chain" id="PRO_5004718024" evidence="12">
    <location>
        <begin position="20"/>
        <end position="2147"/>
    </location>
</feature>
<dbReference type="InterPro" id="IPR001590">
    <property type="entry name" value="Peptidase_M12B"/>
</dbReference>
<dbReference type="InterPro" id="IPR002126">
    <property type="entry name" value="Cadherin-like_dom"/>
</dbReference>
<evidence type="ECO:0000256" key="2">
    <source>
        <dbReference type="ARBA" id="ARBA00022692"/>
    </source>
</evidence>
<evidence type="ECO:0000313" key="15">
    <source>
        <dbReference type="EMBL" id="ESP02620.1"/>
    </source>
</evidence>
<keyword evidence="7" id="KW-0482">Metalloprotease</keyword>
<evidence type="ECO:0000256" key="1">
    <source>
        <dbReference type="ARBA" id="ARBA00022670"/>
    </source>
</evidence>
<dbReference type="SUPFAM" id="SSF55486">
    <property type="entry name" value="Metalloproteases ('zincins'), catalytic domain"/>
    <property type="match status" value="1"/>
</dbReference>
<feature type="active site" evidence="11">
    <location>
        <position position="344"/>
    </location>
</feature>
<dbReference type="GO" id="GO:0005509">
    <property type="term" value="F:calcium ion binding"/>
    <property type="evidence" value="ECO:0007669"/>
    <property type="project" value="UniProtKB-UniRule"/>
</dbReference>
<evidence type="ECO:0000256" key="6">
    <source>
        <dbReference type="ARBA" id="ARBA00022989"/>
    </source>
</evidence>
<dbReference type="PROSITE" id="PS50215">
    <property type="entry name" value="ADAM_MEPRO"/>
    <property type="match status" value="1"/>
</dbReference>
<feature type="domain" description="Cadherin" evidence="14">
    <location>
        <begin position="1964"/>
        <end position="2062"/>
    </location>
</feature>
<evidence type="ECO:0000259" key="14">
    <source>
        <dbReference type="PROSITE" id="PS50268"/>
    </source>
</evidence>
<dbReference type="InterPro" id="IPR041645">
    <property type="entry name" value="ADAMTS_CR_2"/>
</dbReference>
<dbReference type="GO" id="GO:0005886">
    <property type="term" value="C:plasma membrane"/>
    <property type="evidence" value="ECO:0007669"/>
    <property type="project" value="UniProtKB-SubCell"/>
</dbReference>
<dbReference type="OMA" id="FEMECND"/>
<dbReference type="PANTHER" id="PTHR24026:SF126">
    <property type="entry name" value="PROTOCADHERIN FAT 4"/>
    <property type="match status" value="1"/>
</dbReference>
<dbReference type="HOGENOM" id="CLU_231800_0_0_1"/>
<evidence type="ECO:0000256" key="12">
    <source>
        <dbReference type="SAM" id="SignalP"/>
    </source>
</evidence>
<dbReference type="CTD" id="20241916"/>
<keyword evidence="1" id="KW-0645">Protease</keyword>
<feature type="domain" description="Cadherin" evidence="14">
    <location>
        <begin position="610"/>
        <end position="713"/>
    </location>
</feature>
<dbReference type="InterPro" id="IPR024079">
    <property type="entry name" value="MetalloPept_cat_dom_sf"/>
</dbReference>
<dbReference type="Gene3D" id="3.40.1620.60">
    <property type="match status" value="1"/>
</dbReference>
<dbReference type="EMBL" id="KB200149">
    <property type="protein sequence ID" value="ESP02620.1"/>
    <property type="molecule type" value="Genomic_DNA"/>
</dbReference>
<feature type="domain" description="Cadherin" evidence="14">
    <location>
        <begin position="1156"/>
        <end position="1235"/>
    </location>
</feature>
<evidence type="ECO:0000256" key="8">
    <source>
        <dbReference type="ARBA" id="ARBA00023157"/>
    </source>
</evidence>
<dbReference type="KEGG" id="lgi:LOTGIDRAFT_171821"/>
<dbReference type="PRINTS" id="PR00205">
    <property type="entry name" value="CADHERIN"/>
</dbReference>
<dbReference type="Pfam" id="PF13688">
    <property type="entry name" value="Reprolysin_5"/>
    <property type="match status" value="1"/>
</dbReference>
<feature type="domain" description="Cadherin" evidence="14">
    <location>
        <begin position="1852"/>
        <end position="1954"/>
    </location>
</feature>
<name>V4CK63_LOTGI</name>
<reference evidence="15 16" key="1">
    <citation type="journal article" date="2013" name="Nature">
        <title>Insights into bilaterian evolution from three spiralian genomes.</title>
        <authorList>
            <person name="Simakov O."/>
            <person name="Marletaz F."/>
            <person name="Cho S.J."/>
            <person name="Edsinger-Gonzales E."/>
            <person name="Havlak P."/>
            <person name="Hellsten U."/>
            <person name="Kuo D.H."/>
            <person name="Larsson T."/>
            <person name="Lv J."/>
            <person name="Arendt D."/>
            <person name="Savage R."/>
            <person name="Osoegawa K."/>
            <person name="de Jong P."/>
            <person name="Grimwood J."/>
            <person name="Chapman J.A."/>
            <person name="Shapiro H."/>
            <person name="Aerts A."/>
            <person name="Otillar R.P."/>
            <person name="Terry A.Y."/>
            <person name="Boore J.L."/>
            <person name="Grigoriev I.V."/>
            <person name="Lindberg D.R."/>
            <person name="Seaver E.C."/>
            <person name="Weisblat D.A."/>
            <person name="Putnam N.H."/>
            <person name="Rokhsar D.S."/>
        </authorList>
    </citation>
    <scope>NUCLEOTIDE SEQUENCE [LARGE SCALE GENOMIC DNA]</scope>
</reference>
<dbReference type="InterPro" id="IPR015919">
    <property type="entry name" value="Cadherin-like_sf"/>
</dbReference>
<dbReference type="Proteomes" id="UP000030746">
    <property type="component" value="Unassembled WGS sequence"/>
</dbReference>
<sequence length="2147" mass="230701">MGLYFISLLLFGLAASSIAEKVTLTQINLEKSHYAAREKRSARFMQNNIFYRMEDENGLYVVLNLTKIDLPATTIIKDGKSVKSFTSGEDVATYVDFNRDGVFMLGLRRDSKGFFRYDLIGTFRFGKRRVAINPDPIIKTLYNIVDDDGIVDYRGDSIYPPGYVPVIKPTRQSRALTNYIIEVCFLADYAIYQKFLTKNANDAAATQTEMSTYYAFHAEQLRVRYKTVQEIDPTFSISIVNSGLVIFTDPADIPFVETNKVADTINSSLILSEFRNYINNIPAGITIPDSDHYMLFSGYDLFSASTGSLSNAGLAYTGVLCTTYAMSLVEDRRRERSAITAAHELAHGVGAGHDSNEGCDNADQYIMTAVSNIGAITSTEIAKRRWTFSSCSVAAFKLDLESTDCLFDNRYGDGELSASPKLGQIYSKDDQCRFAVADNSSYYGEDPGEECYKMKCLATTTTLRYVIPLDYSDCGTDKWCVHGECVAKPASEPPVNQAPTINNLPTTHDVAENENGVVFSISSSDPESDPIAYSYRWNSPNNADTYFDFNTQTGEVSIKAGVTLNYAALQNIVFNVTVTATDDQGGASSSENLILRITQAAAPNNAPVITNTVNNVQIVQSVPPTQTILDVDATDADPGDSPTFTANWVNPANGGSYFDFNPTTGVITKKPGATLTAGQIYTVEVTASDGKDTSATKTFNIRVNADPNTPPTIINPNSGSATVTLNSLTQTGQIFDFNAVDDESDPFSFQVVNWSPANGGTYFDLNPSDGTVSIKSGVTIPPSSTFALQVTATDSKAASSQPTTLIINTPAAVNLPPILTKPPNSGSETVQLFSLEPADPIYDFDGVDPEGAPVQYTIDSYDPNDALQYFAVVASTGAVIRTDVPLPPGTTFILNVKVSDGTLDSSPGTVIIKTPVAVNQPPILTKPPNSGTETVQLFSLEPADPIYDFDGVDPEGAPVQYTIDSYDPNDALQYFAVVASTGAVIRTDVPLPPGTTFILNVKVSDGTLDSSPGTVIIKTPVAVNQPPILTKPPNSGTETVQLTSLAPTGTIFDFNGEDPEGATIRFIVDSVIPSDASTYFFVNPQTGEVSRTDRPLPPSTTFTLNVKVSDGTLNSVPGTVIIKTPDAPSGVPVIIDPTQTASILTTTTGLIGGFVAIDPNGDPLTYEVDSWIPLSGSQLFYLNPQTGDITVKPGAILPPGSTYTVNVKASDGTLTSNIGTLVINVQQPPNDPPVFNVGNYAVTIPASKVGDVITVIANDPNPGDTVTYSVNSWNPIDGNNYFVINPATGVISVRPGVSLPPNRVFVADVSASDGSLSGTARVTITIAPDLNTAPVITNLNDVKVVTTSDQAGVIFTVTSRDDQNDLVTYTGTWDNQIAGNIFTFNSQTGEVSLKSTPFLQLYLNNQFTLTVSASDGQLSSVPKTLTVRISQNNSPPKITNLPETVTVMENPAGMKFFTVQATDPENDNIVFSETWEPSWAQYYFSFDKNTGEVASKPSPYLTYTNFMGQVFKLSVTAADLYGTSSTETLTISVGPATGENHPPKFSSANYFATVMNRQPGGPVYENLDGKVTDQDAGDTKSFSLQNNMWSSYFNINQLTGAITFASNKNLANLPNQLVLTVDVTDRVGDKDTASLLINIQDQPPTLPRIPNLPASVNIPEESNGRFIVQKPPVSQQVTFSMTSSPANAPFQINPQTGEITQTTPLDYESLSNKVFTLTIKGTDSTGTSTPEETLTFTVINVNESPVFTQQVYQVTANAGQAGQVVVTSLLSSVNDPDANDYIRFQILPGAYSNYFSINPNTGAITYATSTLGASLPNPTRLTVQATDSRGLSSTAQIDVTIKDINNDPPTFLNLPATKQVSKSQQSGVTIFDVNAQDPEGQPLTYSITNSNSFPQFLFQIDPSSGVVSLGNGYTIQSFSPQNVELMISVSDGSKSTEKSLTLSIGSTRNQPPVFNPAFFTAAVDEGPVGTVVFDAGLATDPNGDPITYQLEFPPANGFSIDQSTGVIRYSQDYYLSYGLPSRVILSVSAYDPSGLKADALVLVTVREKSTPLPLKITNLPGFKILNRLGNYPLIYKVETSGGSDPKNFQLENDGGVFNINSNTGEITLKSGISLNQFSQTNHQTNLRVIVTDSSNRREEGRLTVVIF</sequence>
<comment type="caution">
    <text evidence="11">Lacks conserved residue(s) required for the propagation of feature annotation.</text>
</comment>
<protein>
    <submittedName>
        <fullName evidence="15">Uncharacterized protein</fullName>
    </submittedName>
</protein>
<keyword evidence="16" id="KW-1185">Reference proteome</keyword>
<evidence type="ECO:0000313" key="16">
    <source>
        <dbReference type="Proteomes" id="UP000030746"/>
    </source>
</evidence>
<dbReference type="GeneID" id="20241916"/>
<feature type="binding site" evidence="11">
    <location>
        <position position="353"/>
    </location>
    <ligand>
        <name>Zn(2+)</name>
        <dbReference type="ChEBI" id="CHEBI:29105"/>
        <note>catalytic</note>
    </ligand>
</feature>
<evidence type="ECO:0000256" key="5">
    <source>
        <dbReference type="ARBA" id="ARBA00022833"/>
    </source>
</evidence>
<feature type="domain" description="Cadherin" evidence="14">
    <location>
        <begin position="1748"/>
        <end position="1851"/>
    </location>
</feature>
<dbReference type="GO" id="GO:0004222">
    <property type="term" value="F:metalloendopeptidase activity"/>
    <property type="evidence" value="ECO:0007669"/>
    <property type="project" value="InterPro"/>
</dbReference>
<keyword evidence="5 11" id="KW-0862">Zinc</keyword>
<feature type="domain" description="Cadherin" evidence="14">
    <location>
        <begin position="1546"/>
        <end position="1649"/>
    </location>
</feature>
<dbReference type="Pfam" id="PF00028">
    <property type="entry name" value="Cadherin"/>
    <property type="match status" value="2"/>
</dbReference>
<dbReference type="GO" id="GO:0007156">
    <property type="term" value="P:homophilic cell adhesion via plasma membrane adhesion molecules"/>
    <property type="evidence" value="ECO:0007669"/>
    <property type="project" value="InterPro"/>
</dbReference>
<evidence type="ECO:0000256" key="9">
    <source>
        <dbReference type="ARBA" id="ARBA00023180"/>
    </source>
</evidence>
<keyword evidence="3 11" id="KW-0479">Metal-binding</keyword>
<dbReference type="GO" id="GO:0006508">
    <property type="term" value="P:proteolysis"/>
    <property type="evidence" value="ECO:0007669"/>
    <property type="project" value="UniProtKB-KW"/>
</dbReference>
<dbReference type="PANTHER" id="PTHR24026">
    <property type="entry name" value="FAT ATYPICAL CADHERIN-RELATED"/>
    <property type="match status" value="1"/>
</dbReference>
<proteinExistence type="predicted"/>
<gene>
    <name evidence="15" type="ORF">LOTGIDRAFT_171821</name>
</gene>
<evidence type="ECO:0000256" key="11">
    <source>
        <dbReference type="PROSITE-ProRule" id="PRU00276"/>
    </source>
</evidence>
<evidence type="ECO:0000256" key="7">
    <source>
        <dbReference type="ARBA" id="ARBA00023049"/>
    </source>
</evidence>
<accession>V4CK63</accession>
<dbReference type="OrthoDB" id="6134861at2759"/>
<feature type="domain" description="Cadherin" evidence="14">
    <location>
        <begin position="1252"/>
        <end position="1336"/>
    </location>
</feature>
<keyword evidence="12" id="KW-0732">Signal</keyword>
<dbReference type="RefSeq" id="XP_009046641.1">
    <property type="nucleotide sequence ID" value="XM_009048393.1"/>
</dbReference>
<dbReference type="SUPFAM" id="SSF49313">
    <property type="entry name" value="Cadherin-like"/>
    <property type="match status" value="10"/>
</dbReference>
<evidence type="ECO:0000256" key="3">
    <source>
        <dbReference type="ARBA" id="ARBA00022723"/>
    </source>
</evidence>
<evidence type="ECO:0000256" key="10">
    <source>
        <dbReference type="PROSITE-ProRule" id="PRU00043"/>
    </source>
</evidence>